<evidence type="ECO:0000313" key="3">
    <source>
        <dbReference type="EMBL" id="CAH1392740.1"/>
    </source>
</evidence>
<dbReference type="InterPro" id="IPR013098">
    <property type="entry name" value="Ig_I-set"/>
</dbReference>
<dbReference type="AlphaFoldDB" id="A0A9P0EA45"/>
<dbReference type="InterPro" id="IPR036179">
    <property type="entry name" value="Ig-like_dom_sf"/>
</dbReference>
<dbReference type="Pfam" id="PF00656">
    <property type="entry name" value="Peptidase_C14"/>
    <property type="match status" value="1"/>
</dbReference>
<evidence type="ECO:0000259" key="2">
    <source>
        <dbReference type="PROSITE" id="PS50835"/>
    </source>
</evidence>
<dbReference type="PROSITE" id="PS50208">
    <property type="entry name" value="CASPASE_P20"/>
    <property type="match status" value="1"/>
</dbReference>
<dbReference type="InterPro" id="IPR013783">
    <property type="entry name" value="Ig-like_fold"/>
</dbReference>
<dbReference type="InterPro" id="IPR001309">
    <property type="entry name" value="Pept_C14_p20"/>
</dbReference>
<protein>
    <recommendedName>
        <fullName evidence="5">Mucosa-associated lymphoid tissue lymphoma translocation protein 1</fullName>
    </recommendedName>
</protein>
<feature type="domain" description="Ig-like" evidence="2">
    <location>
        <begin position="101"/>
        <end position="186"/>
    </location>
</feature>
<dbReference type="SUPFAM" id="SSF48726">
    <property type="entry name" value="Immunoglobulin"/>
    <property type="match status" value="2"/>
</dbReference>
<feature type="domain" description="Caspase family p20" evidence="1">
    <location>
        <begin position="287"/>
        <end position="362"/>
    </location>
</feature>
<dbReference type="SMART" id="SM00408">
    <property type="entry name" value="IGc2"/>
    <property type="match status" value="2"/>
</dbReference>
<dbReference type="InterPro" id="IPR011600">
    <property type="entry name" value="Pept_C14_caspase"/>
</dbReference>
<evidence type="ECO:0000259" key="1">
    <source>
        <dbReference type="PROSITE" id="PS50208"/>
    </source>
</evidence>
<dbReference type="PROSITE" id="PS50835">
    <property type="entry name" value="IG_LIKE"/>
    <property type="match status" value="2"/>
</dbReference>
<sequence>MSSFIEINTLELYFQENPEAMMDITHHLDSINGWKLIISELRKFRIPVYVDQYLLERSKSPSMFLINALIMRACTVNDFKEILKKCNLLDTLAFLEENEPPKIIIQPGEDYEKVFVFFGEDLRLECVATGIPPPTYQWFCDNVALPNCNSSVMIMPDFRENTEGEYFCVVTQCTKDCVIEVRSNIVVCTLLDSLPEFVQNLQPKLVVPFGAEIKLEVEIYCRSKYKIEWIKQNQILEGKNDCILILKNIKKSDAGKYRCVAKNSAGEIYSDECQLLVMLEKRRQKASAKVALLIANSKYDNFFNLQTPVEDCLLLAEKLEKLNFHVITLIDLTLREMHSYINWFFENLPPEAYAFVCYVGHGFSIANNKFMMPVDCPKENEYRIFDCILDELLVKKAAESNLKLLVLVLDMCLEEPNREVSAAYEDFPDYRYIPNSKFSKVQAFATSSHQGAYECPNMPHGFYIPHICRYLDSDKPVIQVFELAHQEFRKNKVVELQKPSLSYNTDLTFKLTDPVEENVYSQDRINPFVDIRDNLKYEHELFFPEVNLNTTLFATPHRGRILNAIDMKFTQTILNKYNVSLIASPEDLGYAWTLSTKDNESFLTLYNIQKVKTNIYITIFLAEVNEPHNILSKIDIDLGLPLIASAK</sequence>
<dbReference type="EMBL" id="OV725078">
    <property type="protein sequence ID" value="CAH1392740.1"/>
    <property type="molecule type" value="Genomic_DNA"/>
</dbReference>
<dbReference type="InterPro" id="IPR029030">
    <property type="entry name" value="Caspase-like_dom_sf"/>
</dbReference>
<feature type="domain" description="Ig-like" evidence="2">
    <location>
        <begin position="195"/>
        <end position="270"/>
    </location>
</feature>
<dbReference type="InterPro" id="IPR003599">
    <property type="entry name" value="Ig_sub"/>
</dbReference>
<organism evidence="3 4">
    <name type="scientific">Nezara viridula</name>
    <name type="common">Southern green stink bug</name>
    <name type="synonym">Cimex viridulus</name>
    <dbReference type="NCBI Taxonomy" id="85310"/>
    <lineage>
        <taxon>Eukaryota</taxon>
        <taxon>Metazoa</taxon>
        <taxon>Ecdysozoa</taxon>
        <taxon>Arthropoda</taxon>
        <taxon>Hexapoda</taxon>
        <taxon>Insecta</taxon>
        <taxon>Pterygota</taxon>
        <taxon>Neoptera</taxon>
        <taxon>Paraneoptera</taxon>
        <taxon>Hemiptera</taxon>
        <taxon>Heteroptera</taxon>
        <taxon>Panheteroptera</taxon>
        <taxon>Pentatomomorpha</taxon>
        <taxon>Pentatomoidea</taxon>
        <taxon>Pentatomidae</taxon>
        <taxon>Pentatominae</taxon>
        <taxon>Nezara</taxon>
    </lineage>
</organism>
<reference evidence="3" key="1">
    <citation type="submission" date="2022-01" db="EMBL/GenBank/DDBJ databases">
        <authorList>
            <person name="King R."/>
        </authorList>
    </citation>
    <scope>NUCLEOTIDE SEQUENCE</scope>
</reference>
<dbReference type="Gene3D" id="3.40.50.1460">
    <property type="match status" value="1"/>
</dbReference>
<dbReference type="InterPro" id="IPR007110">
    <property type="entry name" value="Ig-like_dom"/>
</dbReference>
<dbReference type="PANTHER" id="PTHR22576">
    <property type="entry name" value="MUCOSA ASSOCIATED LYMPHOID TISSUE LYMPHOMA TRANSLOCATION PROTEIN 1/PARACASPASE"/>
    <property type="match status" value="1"/>
</dbReference>
<gene>
    <name evidence="3" type="ORF">NEZAVI_LOCUS3510</name>
</gene>
<evidence type="ECO:0008006" key="5">
    <source>
        <dbReference type="Google" id="ProtNLM"/>
    </source>
</evidence>
<name>A0A9P0EA45_NEZVI</name>
<dbReference type="SMART" id="SM00409">
    <property type="entry name" value="IG"/>
    <property type="match status" value="2"/>
</dbReference>
<dbReference type="InterPro" id="IPR052039">
    <property type="entry name" value="Caspase-related_regulators"/>
</dbReference>
<dbReference type="Gene3D" id="2.60.40.10">
    <property type="entry name" value="Immunoglobulins"/>
    <property type="match status" value="2"/>
</dbReference>
<dbReference type="PANTHER" id="PTHR22576:SF37">
    <property type="entry name" value="MUCOSA-ASSOCIATED LYMPHOID TISSUE LYMPHOMA TRANSLOCATION PROTEIN 1"/>
    <property type="match status" value="1"/>
</dbReference>
<dbReference type="Pfam" id="PF07679">
    <property type="entry name" value="I-set"/>
    <property type="match status" value="1"/>
</dbReference>
<dbReference type="InterPro" id="IPR011029">
    <property type="entry name" value="DEATH-like_dom_sf"/>
</dbReference>
<dbReference type="Proteomes" id="UP001152798">
    <property type="component" value="Chromosome 2"/>
</dbReference>
<accession>A0A9P0EA45</accession>
<dbReference type="Pfam" id="PF13927">
    <property type="entry name" value="Ig_3"/>
    <property type="match status" value="1"/>
</dbReference>
<proteinExistence type="predicted"/>
<dbReference type="GO" id="GO:0006508">
    <property type="term" value="P:proteolysis"/>
    <property type="evidence" value="ECO:0007669"/>
    <property type="project" value="InterPro"/>
</dbReference>
<dbReference type="OrthoDB" id="6578460at2759"/>
<dbReference type="SUPFAM" id="SSF52129">
    <property type="entry name" value="Caspase-like"/>
    <property type="match status" value="1"/>
</dbReference>
<keyword evidence="4" id="KW-1185">Reference proteome</keyword>
<evidence type="ECO:0000313" key="4">
    <source>
        <dbReference type="Proteomes" id="UP001152798"/>
    </source>
</evidence>
<dbReference type="GO" id="GO:0004197">
    <property type="term" value="F:cysteine-type endopeptidase activity"/>
    <property type="evidence" value="ECO:0007669"/>
    <property type="project" value="InterPro"/>
</dbReference>
<dbReference type="SUPFAM" id="SSF47986">
    <property type="entry name" value="DEATH domain"/>
    <property type="match status" value="1"/>
</dbReference>
<dbReference type="InterPro" id="IPR003598">
    <property type="entry name" value="Ig_sub2"/>
</dbReference>